<organism evidence="1 2">
    <name type="scientific">Characodon lateralis</name>
    <dbReference type="NCBI Taxonomy" id="208331"/>
    <lineage>
        <taxon>Eukaryota</taxon>
        <taxon>Metazoa</taxon>
        <taxon>Chordata</taxon>
        <taxon>Craniata</taxon>
        <taxon>Vertebrata</taxon>
        <taxon>Euteleostomi</taxon>
        <taxon>Actinopterygii</taxon>
        <taxon>Neopterygii</taxon>
        <taxon>Teleostei</taxon>
        <taxon>Neoteleostei</taxon>
        <taxon>Acanthomorphata</taxon>
        <taxon>Ovalentaria</taxon>
        <taxon>Atherinomorphae</taxon>
        <taxon>Cyprinodontiformes</taxon>
        <taxon>Goodeidae</taxon>
        <taxon>Characodon</taxon>
    </lineage>
</organism>
<proteinExistence type="predicted"/>
<gene>
    <name evidence="1" type="ORF">CHARACLAT_019699</name>
</gene>
<evidence type="ECO:0000313" key="1">
    <source>
        <dbReference type="EMBL" id="MED6271387.1"/>
    </source>
</evidence>
<accession>A0ABU7D8V8</accession>
<name>A0ABU7D8V8_9TELE</name>
<dbReference type="PANTHER" id="PTHR33504:SF2">
    <property type="entry name" value="PROTEIN MFI"/>
    <property type="match status" value="1"/>
</dbReference>
<reference evidence="1 2" key="1">
    <citation type="submission" date="2021-06" db="EMBL/GenBank/DDBJ databases">
        <authorList>
            <person name="Palmer J.M."/>
        </authorList>
    </citation>
    <scope>NUCLEOTIDE SEQUENCE [LARGE SCALE GENOMIC DNA]</scope>
    <source>
        <strain evidence="1 2">CL_MEX2019</strain>
        <tissue evidence="1">Muscle</tissue>
    </source>
</reference>
<protein>
    <submittedName>
        <fullName evidence="1">Uncharacterized protein</fullName>
    </submittedName>
</protein>
<dbReference type="EMBL" id="JAHUTJ010018200">
    <property type="protein sequence ID" value="MED6271387.1"/>
    <property type="molecule type" value="Genomic_DNA"/>
</dbReference>
<dbReference type="Proteomes" id="UP001352852">
    <property type="component" value="Unassembled WGS sequence"/>
</dbReference>
<evidence type="ECO:0000313" key="2">
    <source>
        <dbReference type="Proteomes" id="UP001352852"/>
    </source>
</evidence>
<comment type="caution">
    <text evidence="1">The sequence shown here is derived from an EMBL/GenBank/DDBJ whole genome shotgun (WGS) entry which is preliminary data.</text>
</comment>
<sequence>METCSLQEEEAQDGRLDALQMIAAKIIQRAWRRYVCREVFRHVQKLISHCNQQNPQTVLRTVNPREAKLLDGAAGVFIRFRLGGVTFPPRIYYKIFTYRPIVDVCASSPRDYHQLGRKKLLAQKSDPALNQTGRSGWYQRVENNNWRLFCCKVVSWNEPTEICADKRIDFHPSKLQRKQDVIKWKKRKKIEWLKRMYRDGCLQAHSDQAHLATLASSSAQEVMEAIEEKGDDEILDWELDELLAWTHSLNFEEYMEEWRLLACSHTSELGS</sequence>
<keyword evidence="2" id="KW-1185">Reference proteome</keyword>
<dbReference type="PANTHER" id="PTHR33504">
    <property type="entry name" value="NADH DEHYDROGENASE (UBIQUINONE) 1 BETA SUBCOMPLEX, 4"/>
    <property type="match status" value="1"/>
</dbReference>